<evidence type="ECO:0000259" key="6">
    <source>
        <dbReference type="PROSITE" id="PS50109"/>
    </source>
</evidence>
<feature type="region of interest" description="Disordered" evidence="5">
    <location>
        <begin position="471"/>
        <end position="504"/>
    </location>
</feature>
<dbReference type="CDD" id="cd00130">
    <property type="entry name" value="PAS"/>
    <property type="match status" value="1"/>
</dbReference>
<feature type="domain" description="Histidine kinase" evidence="6">
    <location>
        <begin position="1128"/>
        <end position="1347"/>
    </location>
</feature>
<keyword evidence="9" id="KW-1185">Reference proteome</keyword>
<feature type="domain" description="PAS" evidence="7">
    <location>
        <begin position="984"/>
        <end position="1054"/>
    </location>
</feature>
<evidence type="ECO:0000313" key="9">
    <source>
        <dbReference type="Proteomes" id="UP000321304"/>
    </source>
</evidence>
<dbReference type="PROSITE" id="PS50112">
    <property type="entry name" value="PAS"/>
    <property type="match status" value="1"/>
</dbReference>
<dbReference type="RefSeq" id="WP_246667713.1">
    <property type="nucleotide sequence ID" value="NZ_VITY01000014.1"/>
</dbReference>
<dbReference type="PANTHER" id="PTHR43047">
    <property type="entry name" value="TWO-COMPONENT HISTIDINE PROTEIN KINASE"/>
    <property type="match status" value="1"/>
</dbReference>
<dbReference type="InterPro" id="IPR036890">
    <property type="entry name" value="HATPase_C_sf"/>
</dbReference>
<feature type="compositionally biased region" description="Low complexity" evidence="5">
    <location>
        <begin position="959"/>
        <end position="972"/>
    </location>
</feature>
<dbReference type="Proteomes" id="UP000321304">
    <property type="component" value="Unassembled WGS sequence"/>
</dbReference>
<organism evidence="8 9">
    <name type="scientific">Bradyrhizobium macuxiense</name>
    <dbReference type="NCBI Taxonomy" id="1755647"/>
    <lineage>
        <taxon>Bacteria</taxon>
        <taxon>Pseudomonadati</taxon>
        <taxon>Pseudomonadota</taxon>
        <taxon>Alphaproteobacteria</taxon>
        <taxon>Hyphomicrobiales</taxon>
        <taxon>Nitrobacteraceae</taxon>
        <taxon>Bradyrhizobium</taxon>
    </lineage>
</organism>
<dbReference type="SMART" id="SM00387">
    <property type="entry name" value="HATPase_c"/>
    <property type="match status" value="1"/>
</dbReference>
<feature type="compositionally biased region" description="Basic and acidic residues" evidence="5">
    <location>
        <begin position="722"/>
        <end position="738"/>
    </location>
</feature>
<dbReference type="Gene3D" id="1.10.287.130">
    <property type="match status" value="1"/>
</dbReference>
<dbReference type="InterPro" id="IPR035965">
    <property type="entry name" value="PAS-like_dom_sf"/>
</dbReference>
<feature type="region of interest" description="Disordered" evidence="5">
    <location>
        <begin position="301"/>
        <end position="326"/>
    </location>
</feature>
<feature type="region of interest" description="Disordered" evidence="5">
    <location>
        <begin position="721"/>
        <end position="761"/>
    </location>
</feature>
<dbReference type="SMART" id="SM00091">
    <property type="entry name" value="PAS"/>
    <property type="match status" value="2"/>
</dbReference>
<dbReference type="NCBIfam" id="TIGR00229">
    <property type="entry name" value="sensory_box"/>
    <property type="match status" value="1"/>
</dbReference>
<feature type="region of interest" description="Disordered" evidence="5">
    <location>
        <begin position="959"/>
        <end position="983"/>
    </location>
</feature>
<gene>
    <name evidence="8" type="ORF">FBZ93_1149</name>
</gene>
<dbReference type="InterPro" id="IPR013767">
    <property type="entry name" value="PAS_fold"/>
</dbReference>
<feature type="compositionally biased region" description="Pro residues" evidence="5">
    <location>
        <begin position="493"/>
        <end position="502"/>
    </location>
</feature>
<dbReference type="Gene3D" id="3.30.565.10">
    <property type="entry name" value="Histidine kinase-like ATPase, C-terminal domain"/>
    <property type="match status" value="1"/>
</dbReference>
<evidence type="ECO:0000256" key="3">
    <source>
        <dbReference type="ARBA" id="ARBA00022679"/>
    </source>
</evidence>
<dbReference type="InterPro" id="IPR000014">
    <property type="entry name" value="PAS"/>
</dbReference>
<dbReference type="GO" id="GO:0006355">
    <property type="term" value="P:regulation of DNA-templated transcription"/>
    <property type="evidence" value="ECO:0007669"/>
    <property type="project" value="InterPro"/>
</dbReference>
<dbReference type="InterPro" id="IPR003661">
    <property type="entry name" value="HisK_dim/P_dom"/>
</dbReference>
<dbReference type="InterPro" id="IPR036097">
    <property type="entry name" value="HisK_dim/P_sf"/>
</dbReference>
<dbReference type="InterPro" id="IPR005467">
    <property type="entry name" value="His_kinase_dom"/>
</dbReference>
<feature type="compositionally biased region" description="Low complexity" evidence="5">
    <location>
        <begin position="798"/>
        <end position="815"/>
    </location>
</feature>
<feature type="compositionally biased region" description="Low complexity" evidence="5">
    <location>
        <begin position="439"/>
        <end position="450"/>
    </location>
</feature>
<feature type="compositionally biased region" description="Low complexity" evidence="5">
    <location>
        <begin position="471"/>
        <end position="492"/>
    </location>
</feature>
<dbReference type="SMART" id="SM00388">
    <property type="entry name" value="HisKA"/>
    <property type="match status" value="1"/>
</dbReference>
<keyword evidence="4 8" id="KW-0418">Kinase</keyword>
<name>A0A560L4G1_9BRAD</name>
<dbReference type="PANTHER" id="PTHR43047:SF72">
    <property type="entry name" value="OSMOSENSING HISTIDINE PROTEIN KINASE SLN1"/>
    <property type="match status" value="1"/>
</dbReference>
<dbReference type="GO" id="GO:0000155">
    <property type="term" value="F:phosphorelay sensor kinase activity"/>
    <property type="evidence" value="ECO:0007669"/>
    <property type="project" value="InterPro"/>
</dbReference>
<accession>A0A560L4G1</accession>
<feature type="region of interest" description="Disordered" evidence="5">
    <location>
        <begin position="370"/>
        <end position="396"/>
    </location>
</feature>
<dbReference type="Pfam" id="PF00989">
    <property type="entry name" value="PAS"/>
    <property type="match status" value="1"/>
</dbReference>
<feature type="region of interest" description="Disordered" evidence="5">
    <location>
        <begin position="426"/>
        <end position="450"/>
    </location>
</feature>
<feature type="region of interest" description="Disordered" evidence="5">
    <location>
        <begin position="798"/>
        <end position="840"/>
    </location>
</feature>
<dbReference type="Pfam" id="PF00512">
    <property type="entry name" value="HisKA"/>
    <property type="match status" value="1"/>
</dbReference>
<dbReference type="CDD" id="cd00082">
    <property type="entry name" value="HisKA"/>
    <property type="match status" value="1"/>
</dbReference>
<dbReference type="SUPFAM" id="SSF55874">
    <property type="entry name" value="ATPase domain of HSP90 chaperone/DNA topoisomerase II/histidine kinase"/>
    <property type="match status" value="1"/>
</dbReference>
<evidence type="ECO:0000256" key="4">
    <source>
        <dbReference type="ARBA" id="ARBA00022777"/>
    </source>
</evidence>
<comment type="catalytic activity">
    <reaction evidence="1">
        <text>ATP + protein L-histidine = ADP + protein N-phospho-L-histidine.</text>
        <dbReference type="EC" id="2.7.13.3"/>
    </reaction>
</comment>
<comment type="caution">
    <text evidence="8">The sequence shown here is derived from an EMBL/GenBank/DDBJ whole genome shotgun (WGS) entry which is preliminary data.</text>
</comment>
<evidence type="ECO:0000313" key="8">
    <source>
        <dbReference type="EMBL" id="TWB90456.1"/>
    </source>
</evidence>
<proteinExistence type="predicted"/>
<dbReference type="SUPFAM" id="SSF47384">
    <property type="entry name" value="Homodimeric domain of signal transducing histidine kinase"/>
    <property type="match status" value="1"/>
</dbReference>
<evidence type="ECO:0000256" key="1">
    <source>
        <dbReference type="ARBA" id="ARBA00000085"/>
    </source>
</evidence>
<dbReference type="Pfam" id="PF02518">
    <property type="entry name" value="HATPase_c"/>
    <property type="match status" value="1"/>
</dbReference>
<keyword evidence="3" id="KW-0808">Transferase</keyword>
<sequence length="1350" mass="141752">MSDAEFQIQALGDVRLADHATGALPAWLWSADGARILWANPVGAQVFGAANGAELAKRVFGPADPHRRQVARLGYNLAANGAVRLERLRGFGAAPGMLATCGCARIELSDGSHGILMTSLNAGGRSMPLAERLQQLVQSLARPAAAFNGDGLLIAANEAARSLPGLHDLTEAGLDAARGEALAQGRVAASVAVGRVVLQRIGRGADRALIALIKPALHFAAKAAAPIVPEPIAPVAPEASESAAAAPQEAAAVVPAQAPAAVEQPTAQVEATAPVSDVPATFTLFDALDPQLEERVAIEPVVSTTASEPADVAPSPASEERHAETAPIETAAFDTTPDETAAVEEPISEALIEVPAETQVEAPAHLAPPLASAEQTHEAPAPTETAPLDTSPDETAAVEEPISEALTEVPAEAEVESPAHLAPPFASAEQAHEAPAPVETTPLDTTPDETAAVEEPISEALIEVPAEADVEAPAPEPAPGLEETAHAPASATPAPPADPVPSPYAIADMPAAAVEGEPATPAPAPSWLDEPLPVRRHPLRFMWQMDHEARFSLGSDEFTRLIGLHTAAGFGRLWSDIAESFGLDPEGRVLQAFASHDTWSGITLNWPVDGGGRLPVELSGLPVFDRNRNFAGYRGFGVCRDLDGLARLAALRRYEFFSGSIAPRSLSAGVAPAPRIDAPPAPAAPPHENPPPHAEPPPDTTASAPPEELTEPIAAEISNQADPDHAVETNEEAHEVRQDPPPNVVPFRPAGDTRPPSLTPVENNAFNELARQLSARLESEAGLTATTNESATIAPVVEAPPANEPPQAEAPSQPETVAQPETPAEAPKPSWLAAAEPAPRADSRRDRALLDLLPVGILIYRLDRLLYANHAFLARMGYDSLHALEAAGGLDALYVEPGVSQASSSSGTGTPVTISANQNGQAEQVSAEARLHTITWDDDSALALIFSRTLDEDAALAAALSDPEPEAAAEPVLAPPPPQAGHADAEELGAILDTAAEGIIMFDAEGNIHSCNRSAEALFGYDGDEFITRNLADLFAPESRHGIFDYLTSVKSAGVASLLDHGRETLGRVRQGGLIPLSVTMGRTRADGPNFFAVFRDLSQTRKSEGEVREARRLAERAANAKTDMLARISHELRTPLNAIIGFAEVMISERFGTLGNERYVEYMKDIRASGERVIAIVNDLLDLSRIETGKLDLAFTSQNLNEMVESCVAVMQPQANRERIIIRTSLAHTLPPVVADARALRQITLNLIGNSIHLANAGGQVIVSTALSDFGEVMLRVRDTGQSLNDNEVAAALEPFRAPTPSDQAGSGGVSLSLTKALVEANRAKFQIRTGGRTGTLIEVTFAHAAARA</sequence>
<feature type="region of interest" description="Disordered" evidence="5">
    <location>
        <begin position="672"/>
        <end position="706"/>
    </location>
</feature>
<evidence type="ECO:0000256" key="2">
    <source>
        <dbReference type="ARBA" id="ARBA00012438"/>
    </source>
</evidence>
<evidence type="ECO:0000256" key="5">
    <source>
        <dbReference type="SAM" id="MobiDB-lite"/>
    </source>
</evidence>
<dbReference type="EC" id="2.7.13.3" evidence="2"/>
<dbReference type="GO" id="GO:0005886">
    <property type="term" value="C:plasma membrane"/>
    <property type="evidence" value="ECO:0007669"/>
    <property type="project" value="TreeGrafter"/>
</dbReference>
<protein>
    <recommendedName>
        <fullName evidence="2">histidine kinase</fullName>
        <ecNumber evidence="2">2.7.13.3</ecNumber>
    </recommendedName>
</protein>
<feature type="compositionally biased region" description="Pro residues" evidence="5">
    <location>
        <begin position="677"/>
        <end position="699"/>
    </location>
</feature>
<dbReference type="EMBL" id="VITY01000014">
    <property type="protein sequence ID" value="TWB90456.1"/>
    <property type="molecule type" value="Genomic_DNA"/>
</dbReference>
<dbReference type="GO" id="GO:0009927">
    <property type="term" value="F:histidine phosphotransfer kinase activity"/>
    <property type="evidence" value="ECO:0007669"/>
    <property type="project" value="TreeGrafter"/>
</dbReference>
<dbReference type="Pfam" id="PF13188">
    <property type="entry name" value="PAS_8"/>
    <property type="match status" value="1"/>
</dbReference>
<dbReference type="PROSITE" id="PS50109">
    <property type="entry name" value="HIS_KIN"/>
    <property type="match status" value="1"/>
</dbReference>
<evidence type="ECO:0000259" key="7">
    <source>
        <dbReference type="PROSITE" id="PS50112"/>
    </source>
</evidence>
<dbReference type="Gene3D" id="3.30.450.20">
    <property type="entry name" value="PAS domain"/>
    <property type="match status" value="1"/>
</dbReference>
<reference evidence="8 9" key="1">
    <citation type="submission" date="2019-06" db="EMBL/GenBank/DDBJ databases">
        <title>Genomic Encyclopedia of Type Strains, Phase IV (KMG-V): Genome sequencing to study the core and pangenomes of soil and plant-associated prokaryotes.</title>
        <authorList>
            <person name="Whitman W."/>
        </authorList>
    </citation>
    <scope>NUCLEOTIDE SEQUENCE [LARGE SCALE GENOMIC DNA]</scope>
    <source>
        <strain evidence="8 9">BR 10355</strain>
    </source>
</reference>
<dbReference type="SUPFAM" id="SSF55785">
    <property type="entry name" value="PYP-like sensor domain (PAS domain)"/>
    <property type="match status" value="2"/>
</dbReference>
<dbReference type="InterPro" id="IPR003594">
    <property type="entry name" value="HATPase_dom"/>
</dbReference>